<dbReference type="InterPro" id="IPR018676">
    <property type="entry name" value="DUF2149"/>
</dbReference>
<comment type="caution">
    <text evidence="2">The sequence shown here is derived from an EMBL/GenBank/DDBJ whole genome shotgun (WGS) entry which is preliminary data.</text>
</comment>
<keyword evidence="3" id="KW-1185">Reference proteome</keyword>
<evidence type="ECO:0000313" key="2">
    <source>
        <dbReference type="EMBL" id="RXK16867.1"/>
    </source>
</evidence>
<feature type="transmembrane region" description="Helical" evidence="1">
    <location>
        <begin position="12"/>
        <end position="34"/>
    </location>
</feature>
<evidence type="ECO:0000256" key="1">
    <source>
        <dbReference type="SAM" id="Phobius"/>
    </source>
</evidence>
<sequence length="101" mass="11103">MKLLNNDESLNPLLSAVNLVDVFLVIIATLIIFISQNPLNPFNNNDVTVVKNAGKQNMEIIVKKGKKIKKYKSKGEISQGNGKEAGVAYMLKDGSIIYVPK</sequence>
<organism evidence="2 3">
    <name type="scientific">Malaciobacter mytili LMG 24559</name>
    <dbReference type="NCBI Taxonomy" id="1032238"/>
    <lineage>
        <taxon>Bacteria</taxon>
        <taxon>Pseudomonadati</taxon>
        <taxon>Campylobacterota</taxon>
        <taxon>Epsilonproteobacteria</taxon>
        <taxon>Campylobacterales</taxon>
        <taxon>Arcobacteraceae</taxon>
        <taxon>Malaciobacter</taxon>
    </lineage>
</organism>
<dbReference type="Pfam" id="PF09919">
    <property type="entry name" value="DUF2149"/>
    <property type="match status" value="1"/>
</dbReference>
<keyword evidence="1" id="KW-0812">Transmembrane</keyword>
<protein>
    <recommendedName>
        <fullName evidence="4">DUF2149 domain-containing protein</fullName>
    </recommendedName>
</protein>
<keyword evidence="1" id="KW-1133">Transmembrane helix</keyword>
<dbReference type="RefSeq" id="WP_114841623.1">
    <property type="nucleotide sequence ID" value="NZ_CP031219.1"/>
</dbReference>
<keyword evidence="1" id="KW-0472">Membrane</keyword>
<evidence type="ECO:0000313" key="3">
    <source>
        <dbReference type="Proteomes" id="UP000290092"/>
    </source>
</evidence>
<accession>A0AAX2AIK8</accession>
<dbReference type="KEGG" id="amyt:AMYT_1175"/>
<proteinExistence type="predicted"/>
<name>A0AAX2AIK8_9BACT</name>
<dbReference type="Proteomes" id="UP000290092">
    <property type="component" value="Unassembled WGS sequence"/>
</dbReference>
<reference evidence="2 3" key="1">
    <citation type="submission" date="2017-09" db="EMBL/GenBank/DDBJ databases">
        <title>Genomics of the genus Arcobacter.</title>
        <authorList>
            <person name="Perez-Cataluna A."/>
            <person name="Figueras M.J."/>
            <person name="Salas-Masso N."/>
        </authorList>
    </citation>
    <scope>NUCLEOTIDE SEQUENCE [LARGE SCALE GENOMIC DNA]</scope>
    <source>
        <strain evidence="2 3">CECT 7386</strain>
    </source>
</reference>
<gene>
    <name evidence="2" type="ORF">CP985_01545</name>
</gene>
<evidence type="ECO:0008006" key="4">
    <source>
        <dbReference type="Google" id="ProtNLM"/>
    </source>
</evidence>
<dbReference type="AlphaFoldDB" id="A0AAX2AIK8"/>
<dbReference type="EMBL" id="NXID01000003">
    <property type="protein sequence ID" value="RXK16867.1"/>
    <property type="molecule type" value="Genomic_DNA"/>
</dbReference>